<dbReference type="Gene3D" id="2.40.10.10">
    <property type="entry name" value="Trypsin-like serine proteases"/>
    <property type="match status" value="2"/>
</dbReference>
<gene>
    <name evidence="1" type="ORF">FHW12_002235</name>
</gene>
<sequence>MPTRELDTRAPDAAVLAADRRRRFDALLDGRPSIADAEFIDLPLPPAHRDALLNESPRLGVPLHTGTSVPANLPVAFDPGERAEGAGGQRGRFGLGTDGARVWEIGLRSRGAEGIRIRFDALRLAAGATLTVYNEAGQAVGPYRGSEAFAGRLWSGSVFGDAVRVQLRAPDAVALAASRFTIAALLHIGPRDGALAALRREYQVGPEPDDRDFCGTPVPDCTQDATCVLTAEPALAAAAKAVANYSFVHDDGGGSACTGTLLNDTEATGTPWFLTANHCVATAAEAATVEAHFDRRTTTCGGCQMLPAVTVEGATLVATGAGLDLPDFSLLRLSRLPPGRSLLGWSAARPANGVRLYHLSHPLGSPLAYSYRTLHASDESILCGNALAPYPYLLSGGLPDWAGAVYAGSSGSAAFVLDGSQAVVAGQLHGGCLYDPVNLHPCEPNLESTVDGSMAEQFRYLAPYLTGVLFADGFEQ</sequence>
<evidence type="ECO:0008006" key="3">
    <source>
        <dbReference type="Google" id="ProtNLM"/>
    </source>
</evidence>
<dbReference type="Proteomes" id="UP000550401">
    <property type="component" value="Unassembled WGS sequence"/>
</dbReference>
<protein>
    <recommendedName>
        <fullName evidence="3">Trypsin-like peptidase</fullName>
    </recommendedName>
</protein>
<dbReference type="PANTHER" id="PTHR36234:SF5">
    <property type="entry name" value="LYSYL ENDOPEPTIDASE"/>
    <property type="match status" value="1"/>
</dbReference>
<dbReference type="InterPro" id="IPR043504">
    <property type="entry name" value="Peptidase_S1_PA_chymotrypsin"/>
</dbReference>
<comment type="caution">
    <text evidence="1">The sequence shown here is derived from an EMBL/GenBank/DDBJ whole genome shotgun (WGS) entry which is preliminary data.</text>
</comment>
<organism evidence="1 2">
    <name type="scientific">Dokdonella fugitiva</name>
    <dbReference type="NCBI Taxonomy" id="328517"/>
    <lineage>
        <taxon>Bacteria</taxon>
        <taxon>Pseudomonadati</taxon>
        <taxon>Pseudomonadota</taxon>
        <taxon>Gammaproteobacteria</taxon>
        <taxon>Lysobacterales</taxon>
        <taxon>Rhodanobacteraceae</taxon>
        <taxon>Dokdonella</taxon>
    </lineage>
</organism>
<dbReference type="EMBL" id="JACGXL010000003">
    <property type="protein sequence ID" value="MBA8888011.1"/>
    <property type="molecule type" value="Genomic_DNA"/>
</dbReference>
<proteinExistence type="predicted"/>
<dbReference type="Pfam" id="PF13365">
    <property type="entry name" value="Trypsin_2"/>
    <property type="match status" value="1"/>
</dbReference>
<dbReference type="SUPFAM" id="SSF50494">
    <property type="entry name" value="Trypsin-like serine proteases"/>
    <property type="match status" value="1"/>
</dbReference>
<evidence type="ECO:0000313" key="2">
    <source>
        <dbReference type="Proteomes" id="UP000550401"/>
    </source>
</evidence>
<dbReference type="RefSeq" id="WP_182531087.1">
    <property type="nucleotide sequence ID" value="NZ_JACGXL010000003.1"/>
</dbReference>
<dbReference type="AlphaFoldDB" id="A0A839F762"/>
<evidence type="ECO:0000313" key="1">
    <source>
        <dbReference type="EMBL" id="MBA8888011.1"/>
    </source>
</evidence>
<accession>A0A839F762</accession>
<reference evidence="1 2" key="1">
    <citation type="submission" date="2020-07" db="EMBL/GenBank/DDBJ databases">
        <title>Genomic Encyclopedia of Type Strains, Phase IV (KMG-V): Genome sequencing to study the core and pangenomes of soil and plant-associated prokaryotes.</title>
        <authorList>
            <person name="Whitman W."/>
        </authorList>
    </citation>
    <scope>NUCLEOTIDE SEQUENCE [LARGE SCALE GENOMIC DNA]</scope>
    <source>
        <strain evidence="1 2">RH2WT43</strain>
    </source>
</reference>
<keyword evidence="2" id="KW-1185">Reference proteome</keyword>
<dbReference type="InterPro" id="IPR009003">
    <property type="entry name" value="Peptidase_S1_PA"/>
</dbReference>
<name>A0A839F762_9GAMM</name>
<dbReference type="PANTHER" id="PTHR36234">
    <property type="entry name" value="LYSYL ENDOPEPTIDASE"/>
    <property type="match status" value="1"/>
</dbReference>